<dbReference type="InterPro" id="IPR050324">
    <property type="entry name" value="CDP-alcohol_PTase-I"/>
</dbReference>
<sequence length="206" mass="22126">MQPGPEISTAVFTVPNLISMVRLALVPVFAVLIVVGHDVWALAVLAFSGFTDWLDGVLARRLNQVSKLGQVLDPAADRLFIFVTLIGLAWRDIVPVWLLAVIVARDVMLVCLMPVLARHGYGTLEVNFVGKAATFALLYAFPLLLLATADGALGTTAHVVGWAFTWWGVGLYWIAGLQYVSQTRALVVADRVDGSGATGAGVEERP</sequence>
<name>A0ABS7ZK06_9MICO</name>
<evidence type="ECO:0000256" key="9">
    <source>
        <dbReference type="ARBA" id="ARBA00023209"/>
    </source>
</evidence>
<keyword evidence="6 12" id="KW-1133">Transmembrane helix</keyword>
<gene>
    <name evidence="13" type="ORF">LEP48_15330</name>
</gene>
<dbReference type="InterPro" id="IPR000462">
    <property type="entry name" value="CDP-OH_P_trans"/>
</dbReference>
<dbReference type="Gene3D" id="1.20.120.1760">
    <property type="match status" value="1"/>
</dbReference>
<dbReference type="InterPro" id="IPR004570">
    <property type="entry name" value="Phosphatidylglycerol_P_synth"/>
</dbReference>
<comment type="similarity">
    <text evidence="2 11">Belongs to the CDP-alcohol phosphatidyltransferase class-I family.</text>
</comment>
<reference evidence="13 14" key="1">
    <citation type="submission" date="2021-09" db="EMBL/GenBank/DDBJ databases">
        <title>Isoptericola luteus sp. nov., a novel bacterium isolated from Harbin, the capital city of Heilongjiang province.</title>
        <authorList>
            <person name="Li J."/>
        </authorList>
    </citation>
    <scope>NUCLEOTIDE SEQUENCE [LARGE SCALE GENOMIC DNA]</scope>
    <source>
        <strain evidence="13 14">NEAU-Y5</strain>
    </source>
</reference>
<evidence type="ECO:0000256" key="1">
    <source>
        <dbReference type="ARBA" id="ARBA00004141"/>
    </source>
</evidence>
<dbReference type="Pfam" id="PF01066">
    <property type="entry name" value="CDP-OH_P_transf"/>
    <property type="match status" value="1"/>
</dbReference>
<accession>A0ABS7ZK06</accession>
<evidence type="ECO:0000313" key="13">
    <source>
        <dbReference type="EMBL" id="MCA5894711.1"/>
    </source>
</evidence>
<evidence type="ECO:0000256" key="5">
    <source>
        <dbReference type="ARBA" id="ARBA00022692"/>
    </source>
</evidence>
<keyword evidence="7" id="KW-0443">Lipid metabolism</keyword>
<dbReference type="PROSITE" id="PS00379">
    <property type="entry name" value="CDP_ALCOHOL_P_TRANSF"/>
    <property type="match status" value="1"/>
</dbReference>
<keyword evidence="4 11" id="KW-0808">Transferase</keyword>
<dbReference type="InterPro" id="IPR048254">
    <property type="entry name" value="CDP_ALCOHOL_P_TRANSF_CS"/>
</dbReference>
<keyword evidence="8 12" id="KW-0472">Membrane</keyword>
<dbReference type="Proteomes" id="UP001319870">
    <property type="component" value="Unassembled WGS sequence"/>
</dbReference>
<comment type="subcellular location">
    <subcellularLocation>
        <location evidence="1">Membrane</location>
        <topology evidence="1">Multi-pass membrane protein</topology>
    </subcellularLocation>
</comment>
<comment type="caution">
    <text evidence="13">The sequence shown here is derived from an EMBL/GenBank/DDBJ whole genome shotgun (WGS) entry which is preliminary data.</text>
</comment>
<dbReference type="PIRSF" id="PIRSF000847">
    <property type="entry name" value="Phos_ph_gly_syn"/>
    <property type="match status" value="1"/>
</dbReference>
<evidence type="ECO:0000256" key="3">
    <source>
        <dbReference type="ARBA" id="ARBA00022516"/>
    </source>
</evidence>
<protein>
    <submittedName>
        <fullName evidence="13">CDP-alcohol phosphatidyltransferase family protein</fullName>
    </submittedName>
</protein>
<feature type="transmembrane region" description="Helical" evidence="12">
    <location>
        <begin position="12"/>
        <end position="33"/>
    </location>
</feature>
<dbReference type="PANTHER" id="PTHR14269:SF62">
    <property type="entry name" value="CDP-DIACYLGLYCEROL--GLYCEROL-3-PHOSPHATE 3-PHOSPHATIDYLTRANSFERASE 1, CHLOROPLASTIC"/>
    <property type="match status" value="1"/>
</dbReference>
<evidence type="ECO:0000256" key="2">
    <source>
        <dbReference type="ARBA" id="ARBA00010441"/>
    </source>
</evidence>
<evidence type="ECO:0000256" key="8">
    <source>
        <dbReference type="ARBA" id="ARBA00023136"/>
    </source>
</evidence>
<keyword evidence="9" id="KW-0594">Phospholipid biosynthesis</keyword>
<keyword evidence="5 12" id="KW-0812">Transmembrane</keyword>
<evidence type="ECO:0000256" key="4">
    <source>
        <dbReference type="ARBA" id="ARBA00022679"/>
    </source>
</evidence>
<evidence type="ECO:0000256" key="10">
    <source>
        <dbReference type="ARBA" id="ARBA00023264"/>
    </source>
</evidence>
<feature type="transmembrane region" description="Helical" evidence="12">
    <location>
        <begin position="128"/>
        <end position="149"/>
    </location>
</feature>
<evidence type="ECO:0000256" key="11">
    <source>
        <dbReference type="RuleBase" id="RU003750"/>
    </source>
</evidence>
<feature type="transmembrane region" description="Helical" evidence="12">
    <location>
        <begin position="155"/>
        <end position="175"/>
    </location>
</feature>
<keyword evidence="14" id="KW-1185">Reference proteome</keyword>
<dbReference type="InterPro" id="IPR043130">
    <property type="entry name" value="CDP-OH_PTrfase_TM_dom"/>
</dbReference>
<dbReference type="EMBL" id="JAIXCQ010000012">
    <property type="protein sequence ID" value="MCA5894711.1"/>
    <property type="molecule type" value="Genomic_DNA"/>
</dbReference>
<keyword evidence="3" id="KW-0444">Lipid biosynthesis</keyword>
<organism evidence="13 14">
    <name type="scientific">Isoptericola luteus</name>
    <dbReference type="NCBI Taxonomy" id="2879484"/>
    <lineage>
        <taxon>Bacteria</taxon>
        <taxon>Bacillati</taxon>
        <taxon>Actinomycetota</taxon>
        <taxon>Actinomycetes</taxon>
        <taxon>Micrococcales</taxon>
        <taxon>Promicromonosporaceae</taxon>
        <taxon>Isoptericola</taxon>
    </lineage>
</organism>
<dbReference type="RefSeq" id="WP_225566448.1">
    <property type="nucleotide sequence ID" value="NZ_JAIXCQ010000012.1"/>
</dbReference>
<evidence type="ECO:0000256" key="6">
    <source>
        <dbReference type="ARBA" id="ARBA00022989"/>
    </source>
</evidence>
<evidence type="ECO:0000256" key="12">
    <source>
        <dbReference type="SAM" id="Phobius"/>
    </source>
</evidence>
<evidence type="ECO:0000256" key="7">
    <source>
        <dbReference type="ARBA" id="ARBA00023098"/>
    </source>
</evidence>
<keyword evidence="10" id="KW-1208">Phospholipid metabolism</keyword>
<proteinExistence type="inferred from homology"/>
<evidence type="ECO:0000313" key="14">
    <source>
        <dbReference type="Proteomes" id="UP001319870"/>
    </source>
</evidence>
<dbReference type="PANTHER" id="PTHR14269">
    <property type="entry name" value="CDP-DIACYLGLYCEROL--GLYCEROL-3-PHOSPHATE 3-PHOSPHATIDYLTRANSFERASE-RELATED"/>
    <property type="match status" value="1"/>
</dbReference>